<dbReference type="Proteomes" id="UP000498740">
    <property type="component" value="Unassembled WGS sequence"/>
</dbReference>
<accession>A0A7J0CYL9</accession>
<gene>
    <name evidence="1" type="ORF">Smic_54010</name>
</gene>
<comment type="caution">
    <text evidence="1">The sequence shown here is derived from an EMBL/GenBank/DDBJ whole genome shotgun (WGS) entry which is preliminary data.</text>
</comment>
<evidence type="ECO:0000313" key="1">
    <source>
        <dbReference type="EMBL" id="GFN06845.1"/>
    </source>
</evidence>
<name>A0A7J0CYL9_STRMI</name>
<dbReference type="AlphaFoldDB" id="A0A7J0CYL9"/>
<sequence length="76" mass="8060">MVPIWKSAASFTPQAAISDTVVARLHVTAPAETTTPGAFASLRRVSCLLAWRVSRVKGSPTGVSCRRGNRQAIHAS</sequence>
<dbReference type="EMBL" id="BLWD01000001">
    <property type="protein sequence ID" value="GFN06845.1"/>
    <property type="molecule type" value="Genomic_DNA"/>
</dbReference>
<protein>
    <submittedName>
        <fullName evidence="1">Uncharacterized protein</fullName>
    </submittedName>
</protein>
<proteinExistence type="predicted"/>
<organism evidence="1 2">
    <name type="scientific">Streptomyces microflavus</name>
    <name type="common">Streptomyces lipmanii</name>
    <dbReference type="NCBI Taxonomy" id="1919"/>
    <lineage>
        <taxon>Bacteria</taxon>
        <taxon>Bacillati</taxon>
        <taxon>Actinomycetota</taxon>
        <taxon>Actinomycetes</taxon>
        <taxon>Kitasatosporales</taxon>
        <taxon>Streptomycetaceae</taxon>
        <taxon>Streptomyces</taxon>
    </lineage>
</organism>
<evidence type="ECO:0000313" key="2">
    <source>
        <dbReference type="Proteomes" id="UP000498740"/>
    </source>
</evidence>
<reference evidence="1 2" key="1">
    <citation type="submission" date="2020-05" db="EMBL/GenBank/DDBJ databases">
        <title>Whole genome shotgun sequence of Streptomyces microflavus NBRC 13062.</title>
        <authorList>
            <person name="Komaki H."/>
            <person name="Tamura T."/>
        </authorList>
    </citation>
    <scope>NUCLEOTIDE SEQUENCE [LARGE SCALE GENOMIC DNA]</scope>
    <source>
        <strain evidence="1 2">NBRC 13062</strain>
    </source>
</reference>